<feature type="transmembrane region" description="Helical" evidence="11">
    <location>
        <begin position="28"/>
        <end position="49"/>
    </location>
</feature>
<evidence type="ECO:0000256" key="4">
    <source>
        <dbReference type="ARBA" id="ARBA00022475"/>
    </source>
</evidence>
<organism evidence="12 13">
    <name type="scientific">Paraburkholderia ultramafica</name>
    <dbReference type="NCBI Taxonomy" id="1544867"/>
    <lineage>
        <taxon>Bacteria</taxon>
        <taxon>Pseudomonadati</taxon>
        <taxon>Pseudomonadota</taxon>
        <taxon>Betaproteobacteria</taxon>
        <taxon>Burkholderiales</taxon>
        <taxon>Burkholderiaceae</taxon>
        <taxon>Paraburkholderia</taxon>
    </lineage>
</organism>
<keyword evidence="6" id="KW-0732">Signal</keyword>
<evidence type="ECO:0000256" key="2">
    <source>
        <dbReference type="ARBA" id="ARBA00008208"/>
    </source>
</evidence>
<evidence type="ECO:0000256" key="6">
    <source>
        <dbReference type="ARBA" id="ARBA00022729"/>
    </source>
</evidence>
<evidence type="ECO:0000256" key="11">
    <source>
        <dbReference type="SAM" id="Phobius"/>
    </source>
</evidence>
<sequence>MGNVLNALECVHRTIRIPRFIIARAGQILALSGSLLLGGCARAPSIALFGAAFPDWLFCIAGGVAATVAVHVALGKLGARCWLAPVAVSYTALSASLAMAAWLILFSH</sequence>
<evidence type="ECO:0000256" key="3">
    <source>
        <dbReference type="ARBA" id="ARBA00021237"/>
    </source>
</evidence>
<keyword evidence="9" id="KW-0564">Palmitate</keyword>
<keyword evidence="8 11" id="KW-0472">Membrane</keyword>
<evidence type="ECO:0000256" key="1">
    <source>
        <dbReference type="ARBA" id="ARBA00004141"/>
    </source>
</evidence>
<evidence type="ECO:0000256" key="9">
    <source>
        <dbReference type="ARBA" id="ARBA00023139"/>
    </source>
</evidence>
<feature type="transmembrane region" description="Helical" evidence="11">
    <location>
        <begin position="55"/>
        <end position="74"/>
    </location>
</feature>
<dbReference type="GO" id="GO:0016020">
    <property type="term" value="C:membrane"/>
    <property type="evidence" value="ECO:0007669"/>
    <property type="project" value="UniProtKB-SubCell"/>
</dbReference>
<dbReference type="Pfam" id="PF17090">
    <property type="entry name" value="Ytca"/>
    <property type="match status" value="1"/>
</dbReference>
<comment type="subcellular location">
    <subcellularLocation>
        <location evidence="1">Membrane</location>
        <topology evidence="1">Multi-pass membrane protein</topology>
    </subcellularLocation>
</comment>
<dbReference type="RefSeq" id="WP_175151358.1">
    <property type="nucleotide sequence ID" value="NZ_CADIKK010000020.1"/>
</dbReference>
<comment type="similarity">
    <text evidence="2">Belongs to the YtcA family.</text>
</comment>
<dbReference type="Proteomes" id="UP000494365">
    <property type="component" value="Unassembled WGS sequence"/>
</dbReference>
<dbReference type="EMBL" id="CADIKK010000020">
    <property type="protein sequence ID" value="CAB3795781.1"/>
    <property type="molecule type" value="Genomic_DNA"/>
</dbReference>
<keyword evidence="10" id="KW-0449">Lipoprotein</keyword>
<evidence type="ECO:0000313" key="13">
    <source>
        <dbReference type="Proteomes" id="UP000494365"/>
    </source>
</evidence>
<evidence type="ECO:0000256" key="7">
    <source>
        <dbReference type="ARBA" id="ARBA00022989"/>
    </source>
</evidence>
<evidence type="ECO:0000256" key="5">
    <source>
        <dbReference type="ARBA" id="ARBA00022692"/>
    </source>
</evidence>
<protein>
    <recommendedName>
        <fullName evidence="3">Uncharacterized protein YtcA</fullName>
    </recommendedName>
</protein>
<keyword evidence="4" id="KW-1003">Cell membrane</keyword>
<dbReference type="InterPro" id="IPR031381">
    <property type="entry name" value="YtcA"/>
</dbReference>
<keyword evidence="5 11" id="KW-0812">Transmembrane</keyword>
<gene>
    <name evidence="12" type="ORF">LMG28614_04222</name>
</gene>
<proteinExistence type="inferred from homology"/>
<feature type="transmembrane region" description="Helical" evidence="11">
    <location>
        <begin position="81"/>
        <end position="105"/>
    </location>
</feature>
<reference evidence="12 13" key="1">
    <citation type="submission" date="2020-04" db="EMBL/GenBank/DDBJ databases">
        <authorList>
            <person name="De Canck E."/>
        </authorList>
    </citation>
    <scope>NUCLEOTIDE SEQUENCE [LARGE SCALE GENOMIC DNA]</scope>
    <source>
        <strain evidence="12 13">LMG 28614</strain>
    </source>
</reference>
<evidence type="ECO:0000256" key="10">
    <source>
        <dbReference type="ARBA" id="ARBA00023288"/>
    </source>
</evidence>
<dbReference type="AlphaFoldDB" id="A0A6S7D4E6"/>
<evidence type="ECO:0000256" key="8">
    <source>
        <dbReference type="ARBA" id="ARBA00023136"/>
    </source>
</evidence>
<name>A0A6S7D4E6_9BURK</name>
<keyword evidence="13" id="KW-1185">Reference proteome</keyword>
<keyword evidence="7 11" id="KW-1133">Transmembrane helix</keyword>
<accession>A0A6S7D4E6</accession>
<evidence type="ECO:0000313" key="12">
    <source>
        <dbReference type="EMBL" id="CAB3795781.1"/>
    </source>
</evidence>